<accession>A0A0E9TJT9</accession>
<reference evidence="1" key="1">
    <citation type="submission" date="2014-11" db="EMBL/GenBank/DDBJ databases">
        <authorList>
            <person name="Amaro Gonzalez C."/>
        </authorList>
    </citation>
    <scope>NUCLEOTIDE SEQUENCE</scope>
</reference>
<sequence>MFSFPALKVLRLFLLLRLPVKNTA</sequence>
<proteinExistence type="predicted"/>
<protein>
    <submittedName>
        <fullName evidence="1">Uncharacterized protein</fullName>
    </submittedName>
</protein>
<dbReference type="EMBL" id="GBXM01055574">
    <property type="protein sequence ID" value="JAH53003.1"/>
    <property type="molecule type" value="Transcribed_RNA"/>
</dbReference>
<evidence type="ECO:0000313" key="1">
    <source>
        <dbReference type="EMBL" id="JAH53003.1"/>
    </source>
</evidence>
<organism evidence="1">
    <name type="scientific">Anguilla anguilla</name>
    <name type="common">European freshwater eel</name>
    <name type="synonym">Muraena anguilla</name>
    <dbReference type="NCBI Taxonomy" id="7936"/>
    <lineage>
        <taxon>Eukaryota</taxon>
        <taxon>Metazoa</taxon>
        <taxon>Chordata</taxon>
        <taxon>Craniata</taxon>
        <taxon>Vertebrata</taxon>
        <taxon>Euteleostomi</taxon>
        <taxon>Actinopterygii</taxon>
        <taxon>Neopterygii</taxon>
        <taxon>Teleostei</taxon>
        <taxon>Anguilliformes</taxon>
        <taxon>Anguillidae</taxon>
        <taxon>Anguilla</taxon>
    </lineage>
</organism>
<name>A0A0E9TJT9_ANGAN</name>
<dbReference type="AlphaFoldDB" id="A0A0E9TJT9"/>
<reference evidence="1" key="2">
    <citation type="journal article" date="2015" name="Fish Shellfish Immunol.">
        <title>Early steps in the European eel (Anguilla anguilla)-Vibrio vulnificus interaction in the gills: Role of the RtxA13 toxin.</title>
        <authorList>
            <person name="Callol A."/>
            <person name="Pajuelo D."/>
            <person name="Ebbesson L."/>
            <person name="Teles M."/>
            <person name="MacKenzie S."/>
            <person name="Amaro C."/>
        </authorList>
    </citation>
    <scope>NUCLEOTIDE SEQUENCE</scope>
</reference>